<proteinExistence type="predicted"/>
<dbReference type="AlphaFoldDB" id="A0A7R9D1P7"/>
<gene>
    <name evidence="1" type="ORF">TCEB3V08_LOCUS8555</name>
</gene>
<organism evidence="1">
    <name type="scientific">Timema cristinae</name>
    <name type="common">Walking stick</name>
    <dbReference type="NCBI Taxonomy" id="61476"/>
    <lineage>
        <taxon>Eukaryota</taxon>
        <taxon>Metazoa</taxon>
        <taxon>Ecdysozoa</taxon>
        <taxon>Arthropoda</taxon>
        <taxon>Hexapoda</taxon>
        <taxon>Insecta</taxon>
        <taxon>Pterygota</taxon>
        <taxon>Neoptera</taxon>
        <taxon>Polyneoptera</taxon>
        <taxon>Phasmatodea</taxon>
        <taxon>Timematodea</taxon>
        <taxon>Timematoidea</taxon>
        <taxon>Timematidae</taxon>
        <taxon>Timema</taxon>
    </lineage>
</organism>
<dbReference type="PANTHER" id="PTHR11008">
    <property type="entry name" value="PROTEIN TAKEOUT-LIKE PROTEIN"/>
    <property type="match status" value="1"/>
</dbReference>
<name>A0A7R9D1P7_TIMCR</name>
<evidence type="ECO:0000313" key="1">
    <source>
        <dbReference type="EMBL" id="CAD7406489.1"/>
    </source>
</evidence>
<dbReference type="InterPro" id="IPR038606">
    <property type="entry name" value="To_sf"/>
</dbReference>
<dbReference type="Gene3D" id="3.15.10.30">
    <property type="entry name" value="Haemolymph juvenile hormone binding protein"/>
    <property type="match status" value="1"/>
</dbReference>
<dbReference type="InterPro" id="IPR010562">
    <property type="entry name" value="Haemolymph_juvenile_hormone-bd"/>
</dbReference>
<accession>A0A7R9D1P7</accession>
<dbReference type="PANTHER" id="PTHR11008:SF9">
    <property type="entry name" value="PROTEIN TAKEOUT-LIKE PROTEIN"/>
    <property type="match status" value="1"/>
</dbReference>
<reference evidence="1" key="1">
    <citation type="submission" date="2020-11" db="EMBL/GenBank/DDBJ databases">
        <authorList>
            <person name="Tran Van P."/>
        </authorList>
    </citation>
    <scope>NUCLEOTIDE SEQUENCE</scope>
</reference>
<dbReference type="Pfam" id="PF06585">
    <property type="entry name" value="JHBP"/>
    <property type="match status" value="1"/>
</dbReference>
<protein>
    <submittedName>
        <fullName evidence="1">Uncharacterized protein</fullName>
    </submittedName>
</protein>
<sequence>MLPTCLRLNLTELHTKGNVVISSEDGTENSPVVITSLDIDFSLEGFKANFSNILGGGAAGDLINSLINENGLEIVSQYKEEISSFISKTFISFVNERLQSYTLKEILDYLGVIRVVKELNPPPFPPPHHPSEVIRSLLRPNT</sequence>
<dbReference type="EMBL" id="OC319860">
    <property type="protein sequence ID" value="CAD7406489.1"/>
    <property type="molecule type" value="Genomic_DNA"/>
</dbReference>